<dbReference type="InterPro" id="IPR052173">
    <property type="entry name" value="Beta-lactam_resp_regulator"/>
</dbReference>
<gene>
    <name evidence="4" type="ORF">GCM10010989_17920</name>
</gene>
<dbReference type="EMBL" id="BMIO01000005">
    <property type="protein sequence ID" value="GGD44158.1"/>
    <property type="molecule type" value="Genomic_DNA"/>
</dbReference>
<keyword evidence="2" id="KW-0472">Membrane</keyword>
<keyword evidence="2" id="KW-0812">Transmembrane</keyword>
<feature type="transmembrane region" description="Helical" evidence="2">
    <location>
        <begin position="303"/>
        <end position="324"/>
    </location>
</feature>
<sequence>MMGDVTGTVISWAVDTFLYTGVLIAAVLILRRPVAKAFGPRIAYALWLLPLARFVLPPVVLPAWMKPVEAAPAIEGTPMVFETVEGTVVESAPDIATSAIPYDLLLNVGIAFWMIGAAAFLAWRIGCYRAMTRHLLESAVPVGDAGPVRLVETAAVAAPVAFGVRERVIALPPGFMANEDVTARDLAIAHELAHHRGHDLLANLAAQPVLALHWFNPVAWLGWRAMRRDQEAACDARVMTGRPQEDRARYGEVIAACSRDQNLALAAPMAGFREIGPVLGEKAIVHRLRSLGMNTTTRRHRTGLLLVGAAGLVALPLTASVSYAEGESTVGTTEVPASNAMEDPDVQNRVWVVKDEDGQIEVETDEDMTEEELAQMEAEIEREVEMAELEAQRAERESERMEIEIERKMAEVERDAAEVERNAAETERRVHAMVMKDMPQVEHEVSKNGKVHVIRMSQVEGDGKTKKRVVRKMVIDSSCEVGENRNKGENVSHICTGVPHDMIVNTLTQVRSVIASSTDMSKEEKAEALSEIDAEIAEMKAARRKG</sequence>
<feature type="transmembrane region" description="Helical" evidence="2">
    <location>
        <begin position="104"/>
        <end position="123"/>
    </location>
</feature>
<accession>A0A916YGY6</accession>
<organism evidence="4 5">
    <name type="scientific">Croceicoccus pelagius</name>
    <dbReference type="NCBI Taxonomy" id="1703341"/>
    <lineage>
        <taxon>Bacteria</taxon>
        <taxon>Pseudomonadati</taxon>
        <taxon>Pseudomonadota</taxon>
        <taxon>Alphaproteobacteria</taxon>
        <taxon>Sphingomonadales</taxon>
        <taxon>Erythrobacteraceae</taxon>
        <taxon>Croceicoccus</taxon>
    </lineage>
</organism>
<keyword evidence="2" id="KW-1133">Transmembrane helix</keyword>
<dbReference type="CDD" id="cd07341">
    <property type="entry name" value="M56_BlaR1_MecR1_like"/>
    <property type="match status" value="1"/>
</dbReference>
<feature type="coiled-coil region" evidence="1">
    <location>
        <begin position="366"/>
        <end position="429"/>
    </location>
</feature>
<dbReference type="InterPro" id="IPR008756">
    <property type="entry name" value="Peptidase_M56"/>
</dbReference>
<keyword evidence="5" id="KW-1185">Reference proteome</keyword>
<dbReference type="OrthoDB" id="1628901at2"/>
<dbReference type="RefSeq" id="WP_082924170.1">
    <property type="nucleotide sequence ID" value="NZ_BMIO01000005.1"/>
</dbReference>
<name>A0A916YGY6_9SPHN</name>
<reference evidence="4 5" key="1">
    <citation type="journal article" date="2014" name="Int. J. Syst. Evol. Microbiol.">
        <title>Complete genome sequence of Corynebacterium casei LMG S-19264T (=DSM 44701T), isolated from a smear-ripened cheese.</title>
        <authorList>
            <consortium name="US DOE Joint Genome Institute (JGI-PGF)"/>
            <person name="Walter F."/>
            <person name="Albersmeier A."/>
            <person name="Kalinowski J."/>
            <person name="Ruckert C."/>
        </authorList>
    </citation>
    <scope>NUCLEOTIDE SEQUENCE [LARGE SCALE GENOMIC DNA]</scope>
    <source>
        <strain evidence="4 5">CGMCC 1.15358</strain>
    </source>
</reference>
<evidence type="ECO:0000259" key="3">
    <source>
        <dbReference type="Pfam" id="PF05569"/>
    </source>
</evidence>
<proteinExistence type="predicted"/>
<keyword evidence="1" id="KW-0175">Coiled coil</keyword>
<evidence type="ECO:0000313" key="5">
    <source>
        <dbReference type="Proteomes" id="UP000598997"/>
    </source>
</evidence>
<dbReference type="AlphaFoldDB" id="A0A916YGY6"/>
<dbReference type="Pfam" id="PF05569">
    <property type="entry name" value="Peptidase_M56"/>
    <property type="match status" value="1"/>
</dbReference>
<dbReference type="Proteomes" id="UP000598997">
    <property type="component" value="Unassembled WGS sequence"/>
</dbReference>
<evidence type="ECO:0000256" key="2">
    <source>
        <dbReference type="SAM" id="Phobius"/>
    </source>
</evidence>
<dbReference type="PANTHER" id="PTHR34978">
    <property type="entry name" value="POSSIBLE SENSOR-TRANSDUCER PROTEIN BLAR"/>
    <property type="match status" value="1"/>
</dbReference>
<feature type="domain" description="Peptidase M56" evidence="3">
    <location>
        <begin position="17"/>
        <end position="260"/>
    </location>
</feature>
<evidence type="ECO:0000313" key="4">
    <source>
        <dbReference type="EMBL" id="GGD44158.1"/>
    </source>
</evidence>
<feature type="transmembrane region" description="Helical" evidence="2">
    <location>
        <begin position="42"/>
        <end position="65"/>
    </location>
</feature>
<comment type="caution">
    <text evidence="4">The sequence shown here is derived from an EMBL/GenBank/DDBJ whole genome shotgun (WGS) entry which is preliminary data.</text>
</comment>
<dbReference type="PANTHER" id="PTHR34978:SF3">
    <property type="entry name" value="SLR0241 PROTEIN"/>
    <property type="match status" value="1"/>
</dbReference>
<protein>
    <recommendedName>
        <fullName evidence="3">Peptidase M56 domain-containing protein</fullName>
    </recommendedName>
</protein>
<feature type="transmembrane region" description="Helical" evidence="2">
    <location>
        <begin position="12"/>
        <end position="30"/>
    </location>
</feature>
<evidence type="ECO:0000256" key="1">
    <source>
        <dbReference type="SAM" id="Coils"/>
    </source>
</evidence>